<evidence type="ECO:0000313" key="2">
    <source>
        <dbReference type="Proteomes" id="UP000016569"/>
    </source>
</evidence>
<organism evidence="1 2">
    <name type="scientific">Brevundimonas abyssalis TAR-001</name>
    <dbReference type="NCBI Taxonomy" id="1391729"/>
    <lineage>
        <taxon>Bacteria</taxon>
        <taxon>Pseudomonadati</taxon>
        <taxon>Pseudomonadota</taxon>
        <taxon>Alphaproteobacteria</taxon>
        <taxon>Caulobacterales</taxon>
        <taxon>Caulobacteraceae</taxon>
        <taxon>Brevundimonas</taxon>
    </lineage>
</organism>
<accession>A0A8E0NC07</accession>
<dbReference type="RefSeq" id="WP_021697674.1">
    <property type="nucleotide sequence ID" value="NZ_BATC01000031.1"/>
</dbReference>
<protein>
    <recommendedName>
        <fullName evidence="3">Spore coat protein U domain-containing protein</fullName>
    </recommendedName>
</protein>
<gene>
    <name evidence="1" type="ORF">MBEBAB_1830</name>
</gene>
<evidence type="ECO:0008006" key="3">
    <source>
        <dbReference type="Google" id="ProtNLM"/>
    </source>
</evidence>
<proteinExistence type="predicted"/>
<dbReference type="Proteomes" id="UP000016569">
    <property type="component" value="Unassembled WGS sequence"/>
</dbReference>
<name>A0A8E0NC07_9CAUL</name>
<keyword evidence="2" id="KW-1185">Reference proteome</keyword>
<dbReference type="EMBL" id="BATC01000031">
    <property type="protein sequence ID" value="GAD59580.1"/>
    <property type="molecule type" value="Genomic_DNA"/>
</dbReference>
<comment type="caution">
    <text evidence="1">The sequence shown here is derived from an EMBL/GenBank/DDBJ whole genome shotgun (WGS) entry which is preliminary data.</text>
</comment>
<dbReference type="AlphaFoldDB" id="A0A8E0NC07"/>
<evidence type="ECO:0000313" key="1">
    <source>
        <dbReference type="EMBL" id="GAD59580.1"/>
    </source>
</evidence>
<dbReference type="OrthoDB" id="7619271at2"/>
<reference evidence="2" key="1">
    <citation type="journal article" date="2013" name="Genome Announc.">
        <title>Draft Genome Sequence of the Dimorphic Prosthecate Bacterium Brevundimonas abyssalis TAR-001T.</title>
        <authorList>
            <person name="Tsubouchi T."/>
            <person name="Nishi S."/>
            <person name="Usui K."/>
            <person name="Shimane Y."/>
            <person name="Takaki Y."/>
            <person name="Maruyama T."/>
            <person name="Hatada Y."/>
        </authorList>
    </citation>
    <scope>NUCLEOTIDE SEQUENCE [LARGE SCALE GENOMIC DNA]</scope>
    <source>
        <strain evidence="2">TAR-001</strain>
    </source>
</reference>
<sequence length="282" mass="29184">MIAMAATIILASAAVAPAPGCSGYALTVSQETGHEYNPGAAVDERMSLRLSSAAGVLDAACVAVPVVIAPAPAESLPIRLTNGSSQLGTDVAASSVAVRSGRSLVLSESARNDLVAGRAVVVPLGDVRSGQFRRSGVYQAQIDVTAGDTTQPLTLASRVMPVMRFEASSRNGVENIDLGDLSRGSRTTATFFYRTNADMAVTATSDNGGMLVHEDGPALGSIPYRAFLAGSELDTATGAASVDLPFSRLSVQAQTLEVRVAPATNVYAGRYRDTLTLSFIPY</sequence>